<gene>
    <name evidence="2" type="ORF">NQ315_010017</name>
</gene>
<keyword evidence="1" id="KW-1133">Transmembrane helix</keyword>
<proteinExistence type="predicted"/>
<organism evidence="2 3">
    <name type="scientific">Exocentrus adspersus</name>
    <dbReference type="NCBI Taxonomy" id="1586481"/>
    <lineage>
        <taxon>Eukaryota</taxon>
        <taxon>Metazoa</taxon>
        <taxon>Ecdysozoa</taxon>
        <taxon>Arthropoda</taxon>
        <taxon>Hexapoda</taxon>
        <taxon>Insecta</taxon>
        <taxon>Pterygota</taxon>
        <taxon>Neoptera</taxon>
        <taxon>Endopterygota</taxon>
        <taxon>Coleoptera</taxon>
        <taxon>Polyphaga</taxon>
        <taxon>Cucujiformia</taxon>
        <taxon>Chrysomeloidea</taxon>
        <taxon>Cerambycidae</taxon>
        <taxon>Lamiinae</taxon>
        <taxon>Acanthocinini</taxon>
        <taxon>Exocentrus</taxon>
    </lineage>
</organism>
<feature type="transmembrane region" description="Helical" evidence="1">
    <location>
        <begin position="50"/>
        <end position="70"/>
    </location>
</feature>
<keyword evidence="1" id="KW-0472">Membrane</keyword>
<sequence length="97" mass="11156">MYVKLLSKNVPVAVAEPTTPFNMSVIGYTGTYNKSPKMINYIYNTIQNPLFWILAISCLILLIFFCYDWCCGFDENRDDETDVEHEIGYGSRSHLMA</sequence>
<evidence type="ECO:0000313" key="3">
    <source>
        <dbReference type="Proteomes" id="UP001159042"/>
    </source>
</evidence>
<accession>A0AAV8VK14</accession>
<dbReference type="AlphaFoldDB" id="A0AAV8VK14"/>
<keyword evidence="1" id="KW-0812">Transmembrane</keyword>
<evidence type="ECO:0000313" key="2">
    <source>
        <dbReference type="EMBL" id="KAJ8914553.1"/>
    </source>
</evidence>
<name>A0AAV8VK14_9CUCU</name>
<protein>
    <submittedName>
        <fullName evidence="2">Uncharacterized protein</fullName>
    </submittedName>
</protein>
<dbReference type="Proteomes" id="UP001159042">
    <property type="component" value="Unassembled WGS sequence"/>
</dbReference>
<keyword evidence="3" id="KW-1185">Reference proteome</keyword>
<comment type="caution">
    <text evidence="2">The sequence shown here is derived from an EMBL/GenBank/DDBJ whole genome shotgun (WGS) entry which is preliminary data.</text>
</comment>
<reference evidence="2 3" key="1">
    <citation type="journal article" date="2023" name="Insect Mol. Biol.">
        <title>Genome sequencing provides insights into the evolution of gene families encoding plant cell wall-degrading enzymes in longhorned beetles.</title>
        <authorList>
            <person name="Shin N.R."/>
            <person name="Okamura Y."/>
            <person name="Kirsch R."/>
            <person name="Pauchet Y."/>
        </authorList>
    </citation>
    <scope>NUCLEOTIDE SEQUENCE [LARGE SCALE GENOMIC DNA]</scope>
    <source>
        <strain evidence="2">EAD_L_NR</strain>
    </source>
</reference>
<dbReference type="EMBL" id="JANEYG010000069">
    <property type="protein sequence ID" value="KAJ8914553.1"/>
    <property type="molecule type" value="Genomic_DNA"/>
</dbReference>
<evidence type="ECO:0000256" key="1">
    <source>
        <dbReference type="SAM" id="Phobius"/>
    </source>
</evidence>